<dbReference type="Proteomes" id="UP001500902">
    <property type="component" value="Unassembled WGS sequence"/>
</dbReference>
<dbReference type="InterPro" id="IPR025711">
    <property type="entry name" value="PepSY"/>
</dbReference>
<accession>A0ABP7BGL0</accession>
<dbReference type="Pfam" id="PF03413">
    <property type="entry name" value="PepSY"/>
    <property type="match status" value="1"/>
</dbReference>
<dbReference type="PROSITE" id="PS51257">
    <property type="entry name" value="PROKAR_LIPOPROTEIN"/>
    <property type="match status" value="1"/>
</dbReference>
<dbReference type="Gene3D" id="3.30.505.20">
    <property type="match status" value="1"/>
</dbReference>
<evidence type="ECO:0000313" key="3">
    <source>
        <dbReference type="EMBL" id="GAA3657991.1"/>
    </source>
</evidence>
<name>A0ABP7BGL0_9ACTN</name>
<gene>
    <name evidence="3" type="ORF">GCM10022224_021560</name>
</gene>
<feature type="domain" description="PepSY" evidence="2">
    <location>
        <begin position="142"/>
        <end position="197"/>
    </location>
</feature>
<organism evidence="3 4">
    <name type="scientific">Nonomuraea antimicrobica</name>
    <dbReference type="NCBI Taxonomy" id="561173"/>
    <lineage>
        <taxon>Bacteria</taxon>
        <taxon>Bacillati</taxon>
        <taxon>Actinomycetota</taxon>
        <taxon>Actinomycetes</taxon>
        <taxon>Streptosporangiales</taxon>
        <taxon>Streptosporangiaceae</taxon>
        <taxon>Nonomuraea</taxon>
    </lineage>
</organism>
<reference evidence="4" key="1">
    <citation type="journal article" date="2019" name="Int. J. Syst. Evol. Microbiol.">
        <title>The Global Catalogue of Microorganisms (GCM) 10K type strain sequencing project: providing services to taxonomists for standard genome sequencing and annotation.</title>
        <authorList>
            <consortium name="The Broad Institute Genomics Platform"/>
            <consortium name="The Broad Institute Genome Sequencing Center for Infectious Disease"/>
            <person name="Wu L."/>
            <person name="Ma J."/>
        </authorList>
    </citation>
    <scope>NUCLEOTIDE SEQUENCE [LARGE SCALE GENOMIC DNA]</scope>
    <source>
        <strain evidence="4">JCM 16904</strain>
    </source>
</reference>
<feature type="compositionally biased region" description="Low complexity" evidence="1">
    <location>
        <begin position="38"/>
        <end position="59"/>
    </location>
</feature>
<sequence length="203" mass="20880">MNKTIIGALIGATVLATGCGTAAREAERLSEQSSPTLGSPTATTEPASPTGSPTGSPGTVSLEHLKQAAQAAIAAVPGSKLVAIESEENGRWWEAHVVGEDGTEHKMDIENGKVVRGPTTEEEDAAAKAKRKEELAAAKVDYVQAADKLVAAVPEGRIAELRLGTEHGKTVWEGELVTPDGTKHEATVDAATGEVVKGSPSPT</sequence>
<protein>
    <recommendedName>
        <fullName evidence="2">PepSY domain-containing protein</fullName>
    </recommendedName>
</protein>
<dbReference type="EMBL" id="BAAAZP010000036">
    <property type="protein sequence ID" value="GAA3657991.1"/>
    <property type="molecule type" value="Genomic_DNA"/>
</dbReference>
<dbReference type="RefSeq" id="WP_344875608.1">
    <property type="nucleotide sequence ID" value="NZ_BAAAZP010000036.1"/>
</dbReference>
<comment type="caution">
    <text evidence="3">The sequence shown here is derived from an EMBL/GenBank/DDBJ whole genome shotgun (WGS) entry which is preliminary data.</text>
</comment>
<proteinExistence type="predicted"/>
<dbReference type="Gene3D" id="3.10.450.40">
    <property type="match status" value="1"/>
</dbReference>
<feature type="region of interest" description="Disordered" evidence="1">
    <location>
        <begin position="23"/>
        <end position="60"/>
    </location>
</feature>
<evidence type="ECO:0000259" key="2">
    <source>
        <dbReference type="Pfam" id="PF03413"/>
    </source>
</evidence>
<keyword evidence="4" id="KW-1185">Reference proteome</keyword>
<evidence type="ECO:0000256" key="1">
    <source>
        <dbReference type="SAM" id="MobiDB-lite"/>
    </source>
</evidence>
<evidence type="ECO:0000313" key="4">
    <source>
        <dbReference type="Proteomes" id="UP001500902"/>
    </source>
</evidence>